<dbReference type="AlphaFoldDB" id="A0A3Q3IBT3"/>
<dbReference type="GO" id="GO:0046983">
    <property type="term" value="F:protein dimerization activity"/>
    <property type="evidence" value="ECO:0007669"/>
    <property type="project" value="InterPro"/>
</dbReference>
<dbReference type="SMART" id="SM00353">
    <property type="entry name" value="HLH"/>
    <property type="match status" value="1"/>
</dbReference>
<feature type="region of interest" description="Disordered" evidence="6">
    <location>
        <begin position="108"/>
        <end position="209"/>
    </location>
</feature>
<proteinExistence type="predicted"/>
<keyword evidence="9" id="KW-1185">Reference proteome</keyword>
<dbReference type="Proteomes" id="UP000261600">
    <property type="component" value="Unplaced"/>
</dbReference>
<dbReference type="Ensembl" id="ENSMALT00000001286.1">
    <property type="protein sequence ID" value="ENSMALP00000001242.1"/>
    <property type="gene ID" value="ENSMALG00000000949.1"/>
</dbReference>
<dbReference type="Pfam" id="PF00010">
    <property type="entry name" value="HLH"/>
    <property type="match status" value="1"/>
</dbReference>
<dbReference type="SUPFAM" id="SSF47459">
    <property type="entry name" value="HLH, helix-loop-helix DNA-binding domain"/>
    <property type="match status" value="1"/>
</dbReference>
<keyword evidence="2" id="KW-0678">Repressor</keyword>
<evidence type="ECO:0000256" key="3">
    <source>
        <dbReference type="ARBA" id="ARBA00023015"/>
    </source>
</evidence>
<evidence type="ECO:0000256" key="4">
    <source>
        <dbReference type="ARBA" id="ARBA00023163"/>
    </source>
</evidence>
<evidence type="ECO:0000256" key="6">
    <source>
        <dbReference type="SAM" id="MobiDB-lite"/>
    </source>
</evidence>
<dbReference type="GO" id="GO:0005634">
    <property type="term" value="C:nucleus"/>
    <property type="evidence" value="ECO:0007669"/>
    <property type="project" value="UniProtKB-SubCell"/>
</dbReference>
<protein>
    <recommendedName>
        <fullName evidence="7">BHLH domain-containing protein</fullName>
    </recommendedName>
</protein>
<dbReference type="InterPro" id="IPR011598">
    <property type="entry name" value="bHLH_dom"/>
</dbReference>
<feature type="domain" description="BHLH" evidence="7">
    <location>
        <begin position="1"/>
        <end position="49"/>
    </location>
</feature>
<keyword evidence="5" id="KW-0539">Nucleus</keyword>
<reference evidence="8" key="1">
    <citation type="submission" date="2025-08" db="UniProtKB">
        <authorList>
            <consortium name="Ensembl"/>
        </authorList>
    </citation>
    <scope>IDENTIFICATION</scope>
</reference>
<keyword evidence="3" id="KW-0805">Transcription regulation</keyword>
<evidence type="ECO:0000256" key="2">
    <source>
        <dbReference type="ARBA" id="ARBA00022491"/>
    </source>
</evidence>
<accession>A0A3Q3IBT3</accession>
<keyword evidence="4" id="KW-0804">Transcription</keyword>
<dbReference type="PANTHER" id="PTHR10985">
    <property type="entry name" value="BASIC HELIX-LOOP-HELIX TRANSCRIPTION FACTOR, HES-RELATED"/>
    <property type="match status" value="1"/>
</dbReference>
<organism evidence="8 9">
    <name type="scientific">Monopterus albus</name>
    <name type="common">Swamp eel</name>
    <dbReference type="NCBI Taxonomy" id="43700"/>
    <lineage>
        <taxon>Eukaryota</taxon>
        <taxon>Metazoa</taxon>
        <taxon>Chordata</taxon>
        <taxon>Craniata</taxon>
        <taxon>Vertebrata</taxon>
        <taxon>Euteleostomi</taxon>
        <taxon>Actinopterygii</taxon>
        <taxon>Neopterygii</taxon>
        <taxon>Teleostei</taxon>
        <taxon>Neoteleostei</taxon>
        <taxon>Acanthomorphata</taxon>
        <taxon>Anabantaria</taxon>
        <taxon>Synbranchiformes</taxon>
        <taxon>Synbranchidae</taxon>
        <taxon>Monopterus</taxon>
    </lineage>
</organism>
<dbReference type="PROSITE" id="PS50888">
    <property type="entry name" value="BHLH"/>
    <property type="match status" value="1"/>
</dbReference>
<evidence type="ECO:0000256" key="5">
    <source>
        <dbReference type="ARBA" id="ARBA00023242"/>
    </source>
</evidence>
<sequence>MEKKRRARINKCLDQLKSLLESYYSSSIRKRKLEKADILELTVKHLRNLQKIQRCTASASEFSDYQCGFRGCLANVNQYLLMADNLNGSDRWMLSQLSSKLCRSLGGGESSSTMDSCPGQAEASDEARRPPPTAPGPEERKTARAKKRKLHSTSTARLLPSEGAQQSLGAQWAAHDAAPVQNSRQSSSCKTLDSASHSEVANTQHNVWR</sequence>
<name>A0A3Q3IBT3_MONAL</name>
<evidence type="ECO:0000313" key="8">
    <source>
        <dbReference type="Ensembl" id="ENSMALP00000001242.1"/>
    </source>
</evidence>
<dbReference type="Gene3D" id="4.10.280.10">
    <property type="entry name" value="Helix-loop-helix DNA-binding domain"/>
    <property type="match status" value="1"/>
</dbReference>
<evidence type="ECO:0000256" key="1">
    <source>
        <dbReference type="ARBA" id="ARBA00004123"/>
    </source>
</evidence>
<reference evidence="8" key="2">
    <citation type="submission" date="2025-09" db="UniProtKB">
        <authorList>
            <consortium name="Ensembl"/>
        </authorList>
    </citation>
    <scope>IDENTIFICATION</scope>
</reference>
<comment type="subcellular location">
    <subcellularLocation>
        <location evidence="1">Nucleus</location>
    </subcellularLocation>
</comment>
<dbReference type="InterPro" id="IPR050370">
    <property type="entry name" value="HES_HEY"/>
</dbReference>
<dbReference type="InterPro" id="IPR036638">
    <property type="entry name" value="HLH_DNA-bd_sf"/>
</dbReference>
<dbReference type="CDD" id="cd11410">
    <property type="entry name" value="bHLH_O_HES"/>
    <property type="match status" value="1"/>
</dbReference>
<evidence type="ECO:0000313" key="9">
    <source>
        <dbReference type="Proteomes" id="UP000261600"/>
    </source>
</evidence>
<feature type="compositionally biased region" description="Polar residues" evidence="6">
    <location>
        <begin position="180"/>
        <end position="209"/>
    </location>
</feature>
<evidence type="ECO:0000259" key="7">
    <source>
        <dbReference type="PROSITE" id="PS50888"/>
    </source>
</evidence>